<dbReference type="InterPro" id="IPR036388">
    <property type="entry name" value="WH-like_DNA-bd_sf"/>
</dbReference>
<dbReference type="PANTHER" id="PTHR37419">
    <property type="entry name" value="SERINE/THREONINE-PROTEIN KINASE TOXIN HIPA"/>
    <property type="match status" value="1"/>
</dbReference>
<dbReference type="AlphaFoldDB" id="A0A3M2HTD3"/>
<dbReference type="Pfam" id="PF07804">
    <property type="entry name" value="HipA_C"/>
    <property type="match status" value="1"/>
</dbReference>
<sequence length="461" mass="50388">MPQPERLPLLEARLRQGGPQPASALAAALGVSQPTLSRALRPALADGRIARIGRARATRYALTRPVAALGRHWPLYRLDAQARPERLGELHALHGDAMWLAPDRPLPALMHEDARNGLYPGLPWFLDDQRPQGFLGRAFARRVAADIGAPADLTVWRPDDYLAALLRFGEDAPGDLILGDAALERALGESLSPSDALTPDERPERYPALALASLSGEEIGSSAGGEQPKFTAILREADGHRPVIVKFNEAADTPSARRWADLLRTEHLAGEILRRHGLAAARTGLFKAAGRVFLESTRFDRTPVLGRRGLVSLGALDAAFYGHGRIDWPRFAPALVEDGWLTPADGERLALYGWFGTLIGNNDMHLGNAALILADQRPLALAPCYDMLPMRFRPNPQGEVVPRDYEITPPLPTQLGAWRQAARMARDFWRAVENEAAVSDGFKPIARQALATLEAALRRFG</sequence>
<evidence type="ECO:0000313" key="6">
    <source>
        <dbReference type="Proteomes" id="UP000275012"/>
    </source>
</evidence>
<feature type="domain" description="HipA-like C-terminal" evidence="4">
    <location>
        <begin position="221"/>
        <end position="449"/>
    </location>
</feature>
<protein>
    <submittedName>
        <fullName evidence="5">Type II toxin-antitoxin system HipA family toxinoxin YjjJ</fullName>
    </submittedName>
</protein>
<keyword evidence="6" id="KW-1185">Reference proteome</keyword>
<dbReference type="NCBIfam" id="NF007297">
    <property type="entry name" value="PRK09775.1"/>
    <property type="match status" value="1"/>
</dbReference>
<dbReference type="GO" id="GO:0004674">
    <property type="term" value="F:protein serine/threonine kinase activity"/>
    <property type="evidence" value="ECO:0007669"/>
    <property type="project" value="TreeGrafter"/>
</dbReference>
<dbReference type="RefSeq" id="WP_122101854.1">
    <property type="nucleotide sequence ID" value="NZ_RFLY01000012.1"/>
</dbReference>
<dbReference type="GO" id="GO:0005829">
    <property type="term" value="C:cytosol"/>
    <property type="evidence" value="ECO:0007669"/>
    <property type="project" value="TreeGrafter"/>
</dbReference>
<keyword evidence="3" id="KW-0418">Kinase</keyword>
<evidence type="ECO:0000256" key="3">
    <source>
        <dbReference type="ARBA" id="ARBA00022777"/>
    </source>
</evidence>
<reference evidence="5 6" key="1">
    <citation type="submission" date="2018-10" db="EMBL/GenBank/DDBJ databases">
        <title>Proposal of Lysobacter pythonis sp. nov. isolated from royal pythons (Python regius).</title>
        <authorList>
            <person name="Hans-Juergen B."/>
            <person name="Huptas C."/>
            <person name="Sandra B."/>
            <person name="Igor L."/>
            <person name="Joachim S."/>
            <person name="Siegfried S."/>
            <person name="Mareike W."/>
            <person name="Peter K."/>
        </authorList>
    </citation>
    <scope>NUCLEOTIDE SEQUENCE [LARGE SCALE GENOMIC DNA]</scope>
    <source>
        <strain evidence="5 6">4284/11</strain>
    </source>
</reference>
<dbReference type="PANTHER" id="PTHR37419:SF8">
    <property type="entry name" value="TOXIN YJJJ"/>
    <property type="match status" value="1"/>
</dbReference>
<evidence type="ECO:0000256" key="1">
    <source>
        <dbReference type="ARBA" id="ARBA00010164"/>
    </source>
</evidence>
<accession>A0A3M2HTD3</accession>
<dbReference type="OrthoDB" id="8555656at2"/>
<dbReference type="InterPro" id="IPR052028">
    <property type="entry name" value="HipA_Ser/Thr_kinase"/>
</dbReference>
<comment type="caution">
    <text evidence="5">The sequence shown here is derived from an EMBL/GenBank/DDBJ whole genome shotgun (WGS) entry which is preliminary data.</text>
</comment>
<dbReference type="SUPFAM" id="SSF46785">
    <property type="entry name" value="Winged helix' DNA-binding domain"/>
    <property type="match status" value="1"/>
</dbReference>
<evidence type="ECO:0000256" key="2">
    <source>
        <dbReference type="ARBA" id="ARBA00022679"/>
    </source>
</evidence>
<comment type="similarity">
    <text evidence="1">Belongs to the HipA Ser/Thr kinase family.</text>
</comment>
<keyword evidence="2" id="KW-0808">Transferase</keyword>
<evidence type="ECO:0000259" key="4">
    <source>
        <dbReference type="Pfam" id="PF07804"/>
    </source>
</evidence>
<dbReference type="InterPro" id="IPR036390">
    <property type="entry name" value="WH_DNA-bd_sf"/>
</dbReference>
<organism evidence="5 6">
    <name type="scientific">Solilutibacter pythonis</name>
    <dbReference type="NCBI Taxonomy" id="2483112"/>
    <lineage>
        <taxon>Bacteria</taxon>
        <taxon>Pseudomonadati</taxon>
        <taxon>Pseudomonadota</taxon>
        <taxon>Gammaproteobacteria</taxon>
        <taxon>Lysobacterales</taxon>
        <taxon>Lysobacteraceae</taxon>
        <taxon>Solilutibacter</taxon>
    </lineage>
</organism>
<evidence type="ECO:0000313" key="5">
    <source>
        <dbReference type="EMBL" id="RMH90930.1"/>
    </source>
</evidence>
<name>A0A3M2HTD3_9GAMM</name>
<gene>
    <name evidence="5" type="primary">yjjJ</name>
    <name evidence="5" type="ORF">EBB59_09135</name>
</gene>
<dbReference type="Proteomes" id="UP000275012">
    <property type="component" value="Unassembled WGS sequence"/>
</dbReference>
<dbReference type="EMBL" id="RFLY01000012">
    <property type="protein sequence ID" value="RMH90930.1"/>
    <property type="molecule type" value="Genomic_DNA"/>
</dbReference>
<proteinExistence type="inferred from homology"/>
<dbReference type="Gene3D" id="1.10.10.10">
    <property type="entry name" value="Winged helix-like DNA-binding domain superfamily/Winged helix DNA-binding domain"/>
    <property type="match status" value="1"/>
</dbReference>
<dbReference type="InterPro" id="IPR012893">
    <property type="entry name" value="HipA-like_C"/>
</dbReference>